<reference evidence="4" key="2">
    <citation type="journal article" date="2021" name="PeerJ">
        <title>Extensive microbial diversity within the chicken gut microbiome revealed by metagenomics and culture.</title>
        <authorList>
            <person name="Gilroy R."/>
            <person name="Ravi A."/>
            <person name="Getino M."/>
            <person name="Pursley I."/>
            <person name="Horton D.L."/>
            <person name="Alikhan N.F."/>
            <person name="Baker D."/>
            <person name="Gharbi K."/>
            <person name="Hall N."/>
            <person name="Watson M."/>
            <person name="Adriaenssens E.M."/>
            <person name="Foster-Nyarko E."/>
            <person name="Jarju S."/>
            <person name="Secka A."/>
            <person name="Antonio M."/>
            <person name="Oren A."/>
            <person name="Chaudhuri R.R."/>
            <person name="La Ragione R."/>
            <person name="Hildebrand F."/>
            <person name="Pallen M.J."/>
        </authorList>
    </citation>
    <scope>NUCLEOTIDE SEQUENCE</scope>
    <source>
        <strain evidence="4">ChiHjej10B9-9673</strain>
    </source>
</reference>
<dbReference type="InterPro" id="IPR036457">
    <property type="entry name" value="PPM-type-like_dom_sf"/>
</dbReference>
<dbReference type="SMART" id="SM00332">
    <property type="entry name" value="PP2Cc"/>
    <property type="match status" value="1"/>
</dbReference>
<dbReference type="Pfam" id="PF13672">
    <property type="entry name" value="PP2C_2"/>
    <property type="match status" value="1"/>
</dbReference>
<protein>
    <submittedName>
        <fullName evidence="4">Protein phosphatase 2C domain-containing protein</fullName>
    </submittedName>
</protein>
<feature type="compositionally biased region" description="Low complexity" evidence="1">
    <location>
        <begin position="28"/>
        <end position="48"/>
    </location>
</feature>
<sequence>MMQSPEYAILSSEAEPGRFPWSPGGQLEPEGSAPPQESPPAESAPAGQTAPPAETQPAEGEEFNPFETESAGETVETEGAESPGADMPAGPELPWWTIGLLAALAAAAIALTVTLIIRRRRARRRGVLEVTELPFNGAAAVPSVGKLHAQGARSSQQDSFSVSQAELYPSHGLLAAVADGMGGLADGDRVSQEAVRAVMSSFLELPRGEAPQTGLLRLLADANGAVNRLLGFDRLGQCGSTLLLGLVRDGAFHFLSVGDSRIYLWREGALIQLNREHIFRRDLELRAVNGEGSLAEAQTHPKAAGLTSFLGMGQLRHIDLPDTPVEIRPGDRFALLSDGVYNALSSAELAGALALGAQEAADELGRLIEARAWPGQDNYTAVIIQC</sequence>
<comment type="caution">
    <text evidence="4">The sequence shown here is derived from an EMBL/GenBank/DDBJ whole genome shotgun (WGS) entry which is preliminary data.</text>
</comment>
<dbReference type="CDD" id="cd00143">
    <property type="entry name" value="PP2Cc"/>
    <property type="match status" value="1"/>
</dbReference>
<evidence type="ECO:0000313" key="5">
    <source>
        <dbReference type="Proteomes" id="UP000824001"/>
    </source>
</evidence>
<gene>
    <name evidence="4" type="ORF">IAC18_06265</name>
</gene>
<keyword evidence="2" id="KW-0472">Membrane</keyword>
<evidence type="ECO:0000259" key="3">
    <source>
        <dbReference type="PROSITE" id="PS51746"/>
    </source>
</evidence>
<feature type="transmembrane region" description="Helical" evidence="2">
    <location>
        <begin position="95"/>
        <end position="117"/>
    </location>
</feature>
<keyword evidence="2" id="KW-1133">Transmembrane helix</keyword>
<keyword evidence="2" id="KW-0812">Transmembrane</keyword>
<evidence type="ECO:0000313" key="4">
    <source>
        <dbReference type="EMBL" id="HIS67152.1"/>
    </source>
</evidence>
<evidence type="ECO:0000256" key="1">
    <source>
        <dbReference type="SAM" id="MobiDB-lite"/>
    </source>
</evidence>
<feature type="region of interest" description="Disordered" evidence="1">
    <location>
        <begin position="1"/>
        <end position="88"/>
    </location>
</feature>
<proteinExistence type="predicted"/>
<reference evidence="4" key="1">
    <citation type="submission" date="2020-10" db="EMBL/GenBank/DDBJ databases">
        <authorList>
            <person name="Gilroy R."/>
        </authorList>
    </citation>
    <scope>NUCLEOTIDE SEQUENCE</scope>
    <source>
        <strain evidence="4">ChiHjej10B9-9673</strain>
    </source>
</reference>
<feature type="domain" description="PPM-type phosphatase" evidence="3">
    <location>
        <begin position="143"/>
        <end position="386"/>
    </location>
</feature>
<dbReference type="SMART" id="SM00331">
    <property type="entry name" value="PP2C_SIG"/>
    <property type="match status" value="1"/>
</dbReference>
<dbReference type="SUPFAM" id="SSF81606">
    <property type="entry name" value="PP2C-like"/>
    <property type="match status" value="1"/>
</dbReference>
<dbReference type="Proteomes" id="UP000824001">
    <property type="component" value="Unassembled WGS sequence"/>
</dbReference>
<evidence type="ECO:0000256" key="2">
    <source>
        <dbReference type="SAM" id="Phobius"/>
    </source>
</evidence>
<dbReference type="Gene3D" id="3.60.40.10">
    <property type="entry name" value="PPM-type phosphatase domain"/>
    <property type="match status" value="1"/>
</dbReference>
<dbReference type="AlphaFoldDB" id="A0A9D1FDP4"/>
<name>A0A9D1FDP4_9FIRM</name>
<organism evidence="4 5">
    <name type="scientific">Candidatus Scatomorpha merdipullorum</name>
    <dbReference type="NCBI Taxonomy" id="2840927"/>
    <lineage>
        <taxon>Bacteria</taxon>
        <taxon>Bacillati</taxon>
        <taxon>Bacillota</taxon>
        <taxon>Clostridia</taxon>
        <taxon>Eubacteriales</taxon>
        <taxon>Candidatus Scatomorpha</taxon>
    </lineage>
</organism>
<accession>A0A9D1FDP4</accession>
<dbReference type="EMBL" id="DVJK01000174">
    <property type="protein sequence ID" value="HIS67152.1"/>
    <property type="molecule type" value="Genomic_DNA"/>
</dbReference>
<dbReference type="PROSITE" id="PS51746">
    <property type="entry name" value="PPM_2"/>
    <property type="match status" value="1"/>
</dbReference>
<dbReference type="InterPro" id="IPR001932">
    <property type="entry name" value="PPM-type_phosphatase-like_dom"/>
</dbReference>